<evidence type="ECO:0000313" key="3">
    <source>
        <dbReference type="EMBL" id="KAJ1914311.1"/>
    </source>
</evidence>
<sequence>MYTSVLLLTTLAALAAAQVGPADMMDQPKVLAEGHARTVTGQGSAPTAGAESNNDSANANQQDSNNADAEVEADNKNQHGHAKGHGDSHHDAASAHANSKANSAVNKHLKAHPHSGDDEDDLLDEDLAGKDEVEGAAASAAATGSLAVVLAMTAGLYSLF</sequence>
<comment type="caution">
    <text evidence="3">The sequence shown here is derived from an EMBL/GenBank/DDBJ whole genome shotgun (WGS) entry which is preliminary data.</text>
</comment>
<evidence type="ECO:0000256" key="2">
    <source>
        <dbReference type="SAM" id="SignalP"/>
    </source>
</evidence>
<feature type="compositionally biased region" description="Low complexity" evidence="1">
    <location>
        <begin position="50"/>
        <end position="68"/>
    </location>
</feature>
<organism evidence="3 4">
    <name type="scientific">Mycoemilia scoparia</name>
    <dbReference type="NCBI Taxonomy" id="417184"/>
    <lineage>
        <taxon>Eukaryota</taxon>
        <taxon>Fungi</taxon>
        <taxon>Fungi incertae sedis</taxon>
        <taxon>Zoopagomycota</taxon>
        <taxon>Kickxellomycotina</taxon>
        <taxon>Kickxellomycetes</taxon>
        <taxon>Kickxellales</taxon>
        <taxon>Kickxellaceae</taxon>
        <taxon>Mycoemilia</taxon>
    </lineage>
</organism>
<feature type="compositionally biased region" description="Basic and acidic residues" evidence="1">
    <location>
        <begin position="84"/>
        <end position="93"/>
    </location>
</feature>
<dbReference type="EMBL" id="JANBPU010000205">
    <property type="protein sequence ID" value="KAJ1914311.1"/>
    <property type="molecule type" value="Genomic_DNA"/>
</dbReference>
<evidence type="ECO:0000313" key="4">
    <source>
        <dbReference type="Proteomes" id="UP001150538"/>
    </source>
</evidence>
<accession>A0A9W7ZR78</accession>
<name>A0A9W7ZR78_9FUNG</name>
<dbReference type="Proteomes" id="UP001150538">
    <property type="component" value="Unassembled WGS sequence"/>
</dbReference>
<gene>
    <name evidence="3" type="ORF">H4219_004847</name>
</gene>
<feature type="region of interest" description="Disordered" evidence="1">
    <location>
        <begin position="37"/>
        <end position="123"/>
    </location>
</feature>
<feature type="chain" id="PRO_5040823044" evidence="2">
    <location>
        <begin position="18"/>
        <end position="160"/>
    </location>
</feature>
<reference evidence="3" key="1">
    <citation type="submission" date="2022-07" db="EMBL/GenBank/DDBJ databases">
        <title>Phylogenomic reconstructions and comparative analyses of Kickxellomycotina fungi.</title>
        <authorList>
            <person name="Reynolds N.K."/>
            <person name="Stajich J.E."/>
            <person name="Barry K."/>
            <person name="Grigoriev I.V."/>
            <person name="Crous P."/>
            <person name="Smith M.E."/>
        </authorList>
    </citation>
    <scope>NUCLEOTIDE SEQUENCE</scope>
    <source>
        <strain evidence="3">NBRC 100468</strain>
    </source>
</reference>
<proteinExistence type="predicted"/>
<keyword evidence="4" id="KW-1185">Reference proteome</keyword>
<feature type="compositionally biased region" description="Low complexity" evidence="1">
    <location>
        <begin position="94"/>
        <end position="104"/>
    </location>
</feature>
<dbReference type="AlphaFoldDB" id="A0A9W7ZR78"/>
<feature type="signal peptide" evidence="2">
    <location>
        <begin position="1"/>
        <end position="17"/>
    </location>
</feature>
<keyword evidence="2" id="KW-0732">Signal</keyword>
<protein>
    <submittedName>
        <fullName evidence="3">Uncharacterized protein</fullName>
    </submittedName>
</protein>
<evidence type="ECO:0000256" key="1">
    <source>
        <dbReference type="SAM" id="MobiDB-lite"/>
    </source>
</evidence>